<gene>
    <name evidence="4" type="ORF">SAMN02745823_03079</name>
</gene>
<feature type="transmembrane region" description="Helical" evidence="2">
    <location>
        <begin position="150"/>
        <end position="170"/>
    </location>
</feature>
<organism evidence="4 5">
    <name type="scientific">Sporobacter termitidis DSM 10068</name>
    <dbReference type="NCBI Taxonomy" id="1123282"/>
    <lineage>
        <taxon>Bacteria</taxon>
        <taxon>Bacillati</taxon>
        <taxon>Bacillota</taxon>
        <taxon>Clostridia</taxon>
        <taxon>Eubacteriales</taxon>
        <taxon>Oscillospiraceae</taxon>
        <taxon>Sporobacter</taxon>
    </lineage>
</organism>
<reference evidence="4 5" key="1">
    <citation type="submission" date="2016-11" db="EMBL/GenBank/DDBJ databases">
        <authorList>
            <person name="Jaros S."/>
            <person name="Januszkiewicz K."/>
            <person name="Wedrychowicz H."/>
        </authorList>
    </citation>
    <scope>NUCLEOTIDE SEQUENCE [LARGE SCALE GENOMIC DNA]</scope>
    <source>
        <strain evidence="4 5">DSM 10068</strain>
    </source>
</reference>
<feature type="transmembrane region" description="Helical" evidence="2">
    <location>
        <begin position="209"/>
        <end position="230"/>
    </location>
</feature>
<accession>A0A1M5Z117</accession>
<dbReference type="PANTHER" id="PTHR46558">
    <property type="entry name" value="TRACRIPTIONAL REGULATORY PROTEIN-RELATED-RELATED"/>
    <property type="match status" value="1"/>
</dbReference>
<evidence type="ECO:0000256" key="2">
    <source>
        <dbReference type="SAM" id="Phobius"/>
    </source>
</evidence>
<keyword evidence="2" id="KW-0812">Transmembrane</keyword>
<protein>
    <submittedName>
        <fullName evidence="4">Helix-turn-helix</fullName>
    </submittedName>
</protein>
<sequence length="238" mass="26823">MSFVSQNIEKLRLRRKLTREELAGRLSVTSEEVSSWENDEAQPDIDTLVSLAGVLNTDIAALTGEPPARKKDVRRLLIACGLLLVLGLALYFLTPFAARMKSNYYMMTPTLLIGAYLLPLFWLVLGWALMQALGVAGVAKRGRALLSRPLHIAVLIVVLLYAALMLPFFIETVYILSEELRAMKDPSLYPGGLSYSYQTPLFLQRIEMWLLNAVSRQPMIFILPGIIFWLSKPPKRQK</sequence>
<dbReference type="SMART" id="SM00530">
    <property type="entry name" value="HTH_XRE"/>
    <property type="match status" value="1"/>
</dbReference>
<keyword evidence="1" id="KW-0238">DNA-binding</keyword>
<dbReference type="InterPro" id="IPR010982">
    <property type="entry name" value="Lambda_DNA-bd_dom_sf"/>
</dbReference>
<dbReference type="InterPro" id="IPR001387">
    <property type="entry name" value="Cro/C1-type_HTH"/>
</dbReference>
<dbReference type="Pfam" id="PF01381">
    <property type="entry name" value="HTH_3"/>
    <property type="match status" value="1"/>
</dbReference>
<evidence type="ECO:0000256" key="1">
    <source>
        <dbReference type="ARBA" id="ARBA00023125"/>
    </source>
</evidence>
<dbReference type="PROSITE" id="PS50943">
    <property type="entry name" value="HTH_CROC1"/>
    <property type="match status" value="1"/>
</dbReference>
<dbReference type="AlphaFoldDB" id="A0A1M5Z117"/>
<dbReference type="EMBL" id="FQXV01000012">
    <property type="protein sequence ID" value="SHI17997.1"/>
    <property type="molecule type" value="Genomic_DNA"/>
</dbReference>
<proteinExistence type="predicted"/>
<evidence type="ECO:0000313" key="4">
    <source>
        <dbReference type="EMBL" id="SHI17997.1"/>
    </source>
</evidence>
<dbReference type="OrthoDB" id="2222263at2"/>
<evidence type="ECO:0000259" key="3">
    <source>
        <dbReference type="PROSITE" id="PS50943"/>
    </source>
</evidence>
<dbReference type="Gene3D" id="1.10.260.40">
    <property type="entry name" value="lambda repressor-like DNA-binding domains"/>
    <property type="match status" value="1"/>
</dbReference>
<dbReference type="GO" id="GO:0003677">
    <property type="term" value="F:DNA binding"/>
    <property type="evidence" value="ECO:0007669"/>
    <property type="project" value="UniProtKB-KW"/>
</dbReference>
<dbReference type="CDD" id="cd00093">
    <property type="entry name" value="HTH_XRE"/>
    <property type="match status" value="1"/>
</dbReference>
<dbReference type="Proteomes" id="UP000183995">
    <property type="component" value="Unassembled WGS sequence"/>
</dbReference>
<keyword evidence="5" id="KW-1185">Reference proteome</keyword>
<feature type="domain" description="HTH cro/C1-type" evidence="3">
    <location>
        <begin position="8"/>
        <end position="62"/>
    </location>
</feature>
<dbReference type="STRING" id="1123282.SAMN02745823_03079"/>
<name>A0A1M5Z117_9FIRM</name>
<keyword evidence="2" id="KW-0472">Membrane</keyword>
<dbReference type="PANTHER" id="PTHR46558:SF4">
    <property type="entry name" value="DNA-BIDING PHAGE PROTEIN"/>
    <property type="match status" value="1"/>
</dbReference>
<dbReference type="RefSeq" id="WP_073080821.1">
    <property type="nucleotide sequence ID" value="NZ_FQXV01000012.1"/>
</dbReference>
<feature type="transmembrane region" description="Helical" evidence="2">
    <location>
        <begin position="76"/>
        <end position="93"/>
    </location>
</feature>
<dbReference type="SUPFAM" id="SSF47413">
    <property type="entry name" value="lambda repressor-like DNA-binding domains"/>
    <property type="match status" value="1"/>
</dbReference>
<evidence type="ECO:0000313" key="5">
    <source>
        <dbReference type="Proteomes" id="UP000183995"/>
    </source>
</evidence>
<keyword evidence="2" id="KW-1133">Transmembrane helix</keyword>
<feature type="transmembrane region" description="Helical" evidence="2">
    <location>
        <begin position="113"/>
        <end position="138"/>
    </location>
</feature>